<dbReference type="STRING" id="1855912.LuPra_05674"/>
<dbReference type="Gene3D" id="3.20.20.150">
    <property type="entry name" value="Divalent-metal-dependent TIM barrel enzymes"/>
    <property type="match status" value="1"/>
</dbReference>
<dbReference type="PANTHER" id="PTHR12110">
    <property type="entry name" value="HYDROXYPYRUVATE ISOMERASE"/>
    <property type="match status" value="1"/>
</dbReference>
<reference evidence="3" key="2">
    <citation type="submission" date="2016-04" db="EMBL/GenBank/DDBJ databases">
        <title>First Complete Genome Sequence of a Subdivision 6 Acidobacterium.</title>
        <authorList>
            <person name="Huang S."/>
            <person name="Vieira S."/>
            <person name="Bunk B."/>
            <person name="Riedel T."/>
            <person name="Sproeer C."/>
            <person name="Overmann J."/>
        </authorList>
    </citation>
    <scope>NUCLEOTIDE SEQUENCE [LARGE SCALE GENOMIC DNA]</scope>
    <source>
        <strain evidence="3">DSM 100886 HEG_-6_39</strain>
    </source>
</reference>
<dbReference type="PROSITE" id="PS51318">
    <property type="entry name" value="TAT"/>
    <property type="match status" value="1"/>
</dbReference>
<dbReference type="RefSeq" id="WP_110173862.1">
    <property type="nucleotide sequence ID" value="NZ_CP015136.1"/>
</dbReference>
<reference evidence="2 3" key="1">
    <citation type="journal article" date="2016" name="Genome Announc.">
        <title>First Complete Genome Sequence of a Subdivision 6 Acidobacterium Strain.</title>
        <authorList>
            <person name="Huang S."/>
            <person name="Vieira S."/>
            <person name="Bunk B."/>
            <person name="Riedel T."/>
            <person name="Sproer C."/>
            <person name="Overmann J."/>
        </authorList>
    </citation>
    <scope>NUCLEOTIDE SEQUENCE [LARGE SCALE GENOMIC DNA]</scope>
    <source>
        <strain evidence="3">DSM 100886 HEG_-6_39</strain>
    </source>
</reference>
<dbReference type="Pfam" id="PF01261">
    <property type="entry name" value="AP_endonuc_2"/>
    <property type="match status" value="1"/>
</dbReference>
<organism evidence="2 3">
    <name type="scientific">Luteitalea pratensis</name>
    <dbReference type="NCBI Taxonomy" id="1855912"/>
    <lineage>
        <taxon>Bacteria</taxon>
        <taxon>Pseudomonadati</taxon>
        <taxon>Acidobacteriota</taxon>
        <taxon>Vicinamibacteria</taxon>
        <taxon>Vicinamibacterales</taxon>
        <taxon>Vicinamibacteraceae</taxon>
        <taxon>Luteitalea</taxon>
    </lineage>
</organism>
<keyword evidence="2" id="KW-0413">Isomerase</keyword>
<dbReference type="GO" id="GO:0016853">
    <property type="term" value="F:isomerase activity"/>
    <property type="evidence" value="ECO:0007669"/>
    <property type="project" value="UniProtKB-KW"/>
</dbReference>
<keyword evidence="3" id="KW-1185">Reference proteome</keyword>
<gene>
    <name evidence="2" type="ORF">LuPra_05674</name>
</gene>
<sequence precursor="true">MTASSSRRTFLSSSAAVLTAAALQGQGGAVKTPAVVLPRPVALGLDNFAVRASNWKAMRLLEYATTVGVDSVFISDLDAFESLEEPSLRKLREEATARNLTIHVGTWSVCPTSKAFRPANGTAHEQLSKAIRTARFVGSPVVRVVLGTWEDRLTPGGIGRHIDSLVAVLKGGRSEALDAGLKIAVENHAGDMRSEELAAVVEMSGRDFVGVNYDSGNSLWTLENPVDALETLAPYIVTTSLRDGVITEIPAGCRVKWTAMGDGQVDFVRFMPRFAELCPGIPIHIETISGVGRDVPFLEDAFWTAWPRLEAQGLARFIRVMRRKAPIAPTTTKPNDPLEQRRELERSLAYCKATLGLGLRATKVSPI</sequence>
<name>A0A143PVJ1_LUTPR</name>
<proteinExistence type="predicted"/>
<dbReference type="InterPro" id="IPR036237">
    <property type="entry name" value="Xyl_isomerase-like_sf"/>
</dbReference>
<dbReference type="InterPro" id="IPR006311">
    <property type="entry name" value="TAT_signal"/>
</dbReference>
<dbReference type="PANTHER" id="PTHR12110:SF53">
    <property type="entry name" value="BLR5974 PROTEIN"/>
    <property type="match status" value="1"/>
</dbReference>
<feature type="domain" description="Xylose isomerase-like TIM barrel" evidence="1">
    <location>
        <begin position="63"/>
        <end position="289"/>
    </location>
</feature>
<dbReference type="OrthoDB" id="3350993at2"/>
<dbReference type="Proteomes" id="UP000076079">
    <property type="component" value="Chromosome"/>
</dbReference>
<evidence type="ECO:0000313" key="2">
    <source>
        <dbReference type="EMBL" id="AMY12401.1"/>
    </source>
</evidence>
<accession>A0A143PVJ1</accession>
<dbReference type="InterPro" id="IPR013022">
    <property type="entry name" value="Xyl_isomerase-like_TIM-brl"/>
</dbReference>
<dbReference type="SUPFAM" id="SSF51658">
    <property type="entry name" value="Xylose isomerase-like"/>
    <property type="match status" value="1"/>
</dbReference>
<dbReference type="KEGG" id="abac:LuPra_05674"/>
<evidence type="ECO:0000259" key="1">
    <source>
        <dbReference type="Pfam" id="PF01261"/>
    </source>
</evidence>
<dbReference type="EMBL" id="CP015136">
    <property type="protein sequence ID" value="AMY12401.1"/>
    <property type="molecule type" value="Genomic_DNA"/>
</dbReference>
<protein>
    <submittedName>
        <fullName evidence="2">Xylose isomerase-like TIM barrel</fullName>
    </submittedName>
</protein>
<evidence type="ECO:0000313" key="3">
    <source>
        <dbReference type="Proteomes" id="UP000076079"/>
    </source>
</evidence>
<dbReference type="InterPro" id="IPR050312">
    <property type="entry name" value="IolE/XylAMocC-like"/>
</dbReference>
<dbReference type="AlphaFoldDB" id="A0A143PVJ1"/>